<name>A0A8S5TI26_9CAUD</name>
<accession>A0A8S5TI26</accession>
<reference evidence="1" key="1">
    <citation type="journal article" date="2021" name="Proc. Natl. Acad. Sci. U.S.A.">
        <title>A Catalog of Tens of Thousands of Viruses from Human Metagenomes Reveals Hidden Associations with Chronic Diseases.</title>
        <authorList>
            <person name="Tisza M.J."/>
            <person name="Buck C.B."/>
        </authorList>
    </citation>
    <scope>NUCLEOTIDE SEQUENCE</scope>
    <source>
        <strain evidence="1">Ctiv53</strain>
    </source>
</reference>
<sequence>MNLTAPARAAYNRRTTHKAAAASVNPAVFLRPSRAGARHVYGGMIAVNTIPQGNSGSLLCEVVESRPPHPVGNTLTKHKGISHELRFFRPVCAALLHFLPLRPTAGRYCRLLGCYLSAFCCTQSHLGCQRALFLTRSHQPALSNCARRFGAPKLIRFRRFCRLAALLGMPAAGGCLSVAGGSV</sequence>
<protein>
    <submittedName>
        <fullName evidence="1">Uncharacterized protein</fullName>
    </submittedName>
</protein>
<organism evidence="1">
    <name type="scientific">Myoviridae sp. ctiv53</name>
    <dbReference type="NCBI Taxonomy" id="2827703"/>
    <lineage>
        <taxon>Viruses</taxon>
        <taxon>Duplodnaviria</taxon>
        <taxon>Heunggongvirae</taxon>
        <taxon>Uroviricota</taxon>
        <taxon>Caudoviricetes</taxon>
    </lineage>
</organism>
<evidence type="ECO:0000313" key="1">
    <source>
        <dbReference type="EMBL" id="DAF62792.1"/>
    </source>
</evidence>
<proteinExistence type="predicted"/>
<dbReference type="EMBL" id="BK032828">
    <property type="protein sequence ID" value="DAF62792.1"/>
    <property type="molecule type" value="Genomic_DNA"/>
</dbReference>